<evidence type="ECO:0000256" key="1">
    <source>
        <dbReference type="ARBA" id="ARBA00006227"/>
    </source>
</evidence>
<evidence type="ECO:0000256" key="2">
    <source>
        <dbReference type="ARBA" id="ARBA00022980"/>
    </source>
</evidence>
<comment type="function">
    <text evidence="4">This protein is one of the early assembly proteins of the 50S ribosomal subunit, although it is not seen to bind rRNA by itself. It is important during the early stages of 50S assembly.</text>
</comment>
<evidence type="ECO:0000256" key="3">
    <source>
        <dbReference type="ARBA" id="ARBA00023274"/>
    </source>
</evidence>
<dbReference type="PANTHER" id="PTHR11545:SF2">
    <property type="entry name" value="LARGE RIBOSOMAL SUBUNIT PROTEIN UL13M"/>
    <property type="match status" value="1"/>
</dbReference>
<dbReference type="GO" id="GO:1990904">
    <property type="term" value="C:ribonucleoprotein complex"/>
    <property type="evidence" value="ECO:0007669"/>
    <property type="project" value="UniProtKB-KW"/>
</dbReference>
<dbReference type="HAMAP" id="MF_01366">
    <property type="entry name" value="Ribosomal_uL13"/>
    <property type="match status" value="1"/>
</dbReference>
<comment type="caution">
    <text evidence="5">The sequence shown here is derived from an EMBL/GenBank/DDBJ whole genome shotgun (WGS) entry which is preliminary data.</text>
</comment>
<dbReference type="PIRSF" id="PIRSF002181">
    <property type="entry name" value="Ribosomal_L13"/>
    <property type="match status" value="1"/>
</dbReference>
<comment type="similarity">
    <text evidence="1 4">Belongs to the universal ribosomal protein uL13 family.</text>
</comment>
<dbReference type="CDD" id="cd00392">
    <property type="entry name" value="Ribosomal_L13"/>
    <property type="match status" value="1"/>
</dbReference>
<dbReference type="GO" id="GO:0003735">
    <property type="term" value="F:structural constituent of ribosome"/>
    <property type="evidence" value="ECO:0007669"/>
    <property type="project" value="InterPro"/>
</dbReference>
<dbReference type="GO" id="GO:0017148">
    <property type="term" value="P:negative regulation of translation"/>
    <property type="evidence" value="ECO:0007669"/>
    <property type="project" value="TreeGrafter"/>
</dbReference>
<dbReference type="InterPro" id="IPR005822">
    <property type="entry name" value="Ribosomal_uL13"/>
</dbReference>
<evidence type="ECO:0000313" key="6">
    <source>
        <dbReference type="Proteomes" id="UP000230084"/>
    </source>
</evidence>
<dbReference type="Proteomes" id="UP000230084">
    <property type="component" value="Unassembled WGS sequence"/>
</dbReference>
<proteinExistence type="inferred from homology"/>
<comment type="subunit">
    <text evidence="4">Part of the 50S ribosomal subunit.</text>
</comment>
<sequence length="118" mass="13469">MKTVERTTHTIDASGKAPGRLAAEISILLQGKNRTDYVPNWDKGEIVNVEHAKMMKITGNKMTDKIYYRHSGHPGGLKQQKLMDVFAADPGEVLRRAVLRMLPKNRLRTERMKRLTIK</sequence>
<keyword evidence="2 4" id="KW-0689">Ribosomal protein</keyword>
<name>A0A2H0RND7_9BACT</name>
<dbReference type="Gene3D" id="3.90.1180.10">
    <property type="entry name" value="Ribosomal protein L13"/>
    <property type="match status" value="1"/>
</dbReference>
<dbReference type="InterPro" id="IPR005823">
    <property type="entry name" value="Ribosomal_uL13_bac-type"/>
</dbReference>
<reference evidence="5 6" key="1">
    <citation type="submission" date="2017-09" db="EMBL/GenBank/DDBJ databases">
        <title>Depth-based differentiation of microbial function through sediment-hosted aquifers and enrichment of novel symbionts in the deep terrestrial subsurface.</title>
        <authorList>
            <person name="Probst A.J."/>
            <person name="Ladd B."/>
            <person name="Jarett J.K."/>
            <person name="Geller-Mcgrath D.E."/>
            <person name="Sieber C.M."/>
            <person name="Emerson J.B."/>
            <person name="Anantharaman K."/>
            <person name="Thomas B.C."/>
            <person name="Malmstrom R."/>
            <person name="Stieglmeier M."/>
            <person name="Klingl A."/>
            <person name="Woyke T."/>
            <person name="Ryan C.M."/>
            <person name="Banfield J.F."/>
        </authorList>
    </citation>
    <scope>NUCLEOTIDE SEQUENCE [LARGE SCALE GENOMIC DNA]</scope>
    <source>
        <strain evidence="5">CG10_big_fil_rev_8_21_14_0_10_50_16</strain>
    </source>
</reference>
<keyword evidence="3 4" id="KW-0687">Ribonucleoprotein</keyword>
<gene>
    <name evidence="4 5" type="primary">rplM</name>
    <name evidence="5" type="ORF">COV06_00970</name>
</gene>
<dbReference type="EMBL" id="PCYM01000001">
    <property type="protein sequence ID" value="PIR47957.1"/>
    <property type="molecule type" value="Genomic_DNA"/>
</dbReference>
<dbReference type="Pfam" id="PF00572">
    <property type="entry name" value="Ribosomal_L13"/>
    <property type="match status" value="1"/>
</dbReference>
<dbReference type="InterPro" id="IPR036899">
    <property type="entry name" value="Ribosomal_uL13_sf"/>
</dbReference>
<evidence type="ECO:0000256" key="4">
    <source>
        <dbReference type="HAMAP-Rule" id="MF_01366"/>
    </source>
</evidence>
<evidence type="ECO:0000313" key="5">
    <source>
        <dbReference type="EMBL" id="PIR47957.1"/>
    </source>
</evidence>
<dbReference type="PANTHER" id="PTHR11545">
    <property type="entry name" value="RIBOSOMAL PROTEIN L13"/>
    <property type="match status" value="1"/>
</dbReference>
<dbReference type="GO" id="GO:0006412">
    <property type="term" value="P:translation"/>
    <property type="evidence" value="ECO:0007669"/>
    <property type="project" value="UniProtKB-UniRule"/>
</dbReference>
<protein>
    <recommendedName>
        <fullName evidence="4">Large ribosomal subunit protein uL13</fullName>
    </recommendedName>
</protein>
<dbReference type="GO" id="GO:0003729">
    <property type="term" value="F:mRNA binding"/>
    <property type="evidence" value="ECO:0007669"/>
    <property type="project" value="TreeGrafter"/>
</dbReference>
<dbReference type="NCBIfam" id="TIGR01066">
    <property type="entry name" value="rplM_bact"/>
    <property type="match status" value="1"/>
</dbReference>
<organism evidence="5 6">
    <name type="scientific">Candidatus Uhrbacteria bacterium CG10_big_fil_rev_8_21_14_0_10_50_16</name>
    <dbReference type="NCBI Taxonomy" id="1975039"/>
    <lineage>
        <taxon>Bacteria</taxon>
        <taxon>Candidatus Uhriibacteriota</taxon>
    </lineage>
</organism>
<dbReference type="AlphaFoldDB" id="A0A2H0RND7"/>
<dbReference type="SUPFAM" id="SSF52161">
    <property type="entry name" value="Ribosomal protein L13"/>
    <property type="match status" value="1"/>
</dbReference>
<accession>A0A2H0RND7</accession>
<dbReference type="GO" id="GO:0005840">
    <property type="term" value="C:ribosome"/>
    <property type="evidence" value="ECO:0007669"/>
    <property type="project" value="UniProtKB-KW"/>
</dbReference>